<dbReference type="InterPro" id="IPR004175">
    <property type="entry name" value="RNA_CPDase"/>
</dbReference>
<gene>
    <name evidence="2" type="primary">thpR_19</name>
    <name evidence="2" type="ORF">SDC9_126431</name>
</gene>
<dbReference type="HAMAP" id="MF_01940">
    <property type="entry name" value="RNA_CPDase"/>
    <property type="match status" value="1"/>
</dbReference>
<sequence>MRMFIAIEFEPEVREYLSEVQKKFLPVSRRGNFTDIDNLHLTLKFIGEVERDDIDYLAQAVREVGSANKCFSLNLSHLGFFPKGNRTIVWAGVEESQPLLRLFGSLEKSLMRQGFPRERKGLSPHITLGREVDLTEKFDTIKAQIPLDKKQIKVTKISLMESKRMGAKLVYKPVYVQLLK</sequence>
<evidence type="ECO:0000313" key="2">
    <source>
        <dbReference type="EMBL" id="MPM79398.1"/>
    </source>
</evidence>
<evidence type="ECO:0000256" key="1">
    <source>
        <dbReference type="ARBA" id="ARBA00022801"/>
    </source>
</evidence>
<protein>
    <submittedName>
        <fullName evidence="2">RNA 2',3'-cyclic phosphodiesterase</fullName>
        <ecNumber evidence="2">3.1.4.-</ecNumber>
    </submittedName>
</protein>
<keyword evidence="1 2" id="KW-0378">Hydrolase</keyword>
<dbReference type="EC" id="3.1.4.-" evidence="2"/>
<organism evidence="2">
    <name type="scientific">bioreactor metagenome</name>
    <dbReference type="NCBI Taxonomy" id="1076179"/>
    <lineage>
        <taxon>unclassified sequences</taxon>
        <taxon>metagenomes</taxon>
        <taxon>ecological metagenomes</taxon>
    </lineage>
</organism>
<dbReference type="GO" id="GO:0004113">
    <property type="term" value="F:2',3'-cyclic-nucleotide 3'-phosphodiesterase activity"/>
    <property type="evidence" value="ECO:0007669"/>
    <property type="project" value="InterPro"/>
</dbReference>
<reference evidence="2" key="1">
    <citation type="submission" date="2019-08" db="EMBL/GenBank/DDBJ databases">
        <authorList>
            <person name="Kucharzyk K."/>
            <person name="Murdoch R.W."/>
            <person name="Higgins S."/>
            <person name="Loffler F."/>
        </authorList>
    </citation>
    <scope>NUCLEOTIDE SEQUENCE</scope>
</reference>
<name>A0A645CR73_9ZZZZ</name>
<dbReference type="AlphaFoldDB" id="A0A645CR73"/>
<dbReference type="EMBL" id="VSSQ01029314">
    <property type="protein sequence ID" value="MPM79398.1"/>
    <property type="molecule type" value="Genomic_DNA"/>
</dbReference>
<dbReference type="NCBIfam" id="TIGR02258">
    <property type="entry name" value="2_5_ligase"/>
    <property type="match status" value="1"/>
</dbReference>
<accession>A0A645CR73</accession>
<proteinExistence type="inferred from homology"/>
<dbReference type="GO" id="GO:0008664">
    <property type="term" value="F:RNA 2',3'-cyclic 3'-phosphodiesterase activity"/>
    <property type="evidence" value="ECO:0007669"/>
    <property type="project" value="InterPro"/>
</dbReference>
<dbReference type="PANTHER" id="PTHR35561">
    <property type="entry name" value="RNA 2',3'-CYCLIC PHOSPHODIESTERASE"/>
    <property type="match status" value="1"/>
</dbReference>
<dbReference type="Gene3D" id="3.90.1140.10">
    <property type="entry name" value="Cyclic phosphodiesterase"/>
    <property type="match status" value="1"/>
</dbReference>
<dbReference type="SUPFAM" id="SSF55144">
    <property type="entry name" value="LigT-like"/>
    <property type="match status" value="1"/>
</dbReference>
<dbReference type="InterPro" id="IPR009097">
    <property type="entry name" value="Cyclic_Pdiesterase"/>
</dbReference>
<dbReference type="Pfam" id="PF13563">
    <property type="entry name" value="2_5_RNA_ligase2"/>
    <property type="match status" value="1"/>
</dbReference>
<dbReference type="PANTHER" id="PTHR35561:SF1">
    <property type="entry name" value="RNA 2',3'-CYCLIC PHOSPHODIESTERASE"/>
    <property type="match status" value="1"/>
</dbReference>
<comment type="caution">
    <text evidence="2">The sequence shown here is derived from an EMBL/GenBank/DDBJ whole genome shotgun (WGS) entry which is preliminary data.</text>
</comment>